<protein>
    <submittedName>
        <fullName evidence="1">Ribonuclease III</fullName>
        <ecNumber evidence="1">3.1.26.3</ecNumber>
    </submittedName>
</protein>
<organism evidence="1 2">
    <name type="scientific">Taklimakanibacter albus</name>
    <dbReference type="NCBI Taxonomy" id="2800327"/>
    <lineage>
        <taxon>Bacteria</taxon>
        <taxon>Pseudomonadati</taxon>
        <taxon>Pseudomonadota</taxon>
        <taxon>Alphaproteobacteria</taxon>
        <taxon>Hyphomicrobiales</taxon>
        <taxon>Aestuariivirgaceae</taxon>
        <taxon>Taklimakanibacter</taxon>
    </lineage>
</organism>
<dbReference type="EC" id="3.1.26.3" evidence="1"/>
<proteinExistence type="predicted"/>
<keyword evidence="2" id="KW-1185">Reference proteome</keyword>
<comment type="caution">
    <text evidence="1">The sequence shown here is derived from an EMBL/GenBank/DDBJ whole genome shotgun (WGS) entry which is preliminary data.</text>
</comment>
<evidence type="ECO:0000313" key="1">
    <source>
        <dbReference type="EMBL" id="MBK1866579.1"/>
    </source>
</evidence>
<accession>A0ACC5R1S4</accession>
<dbReference type="EMBL" id="JAENHL010000006">
    <property type="protein sequence ID" value="MBK1866579.1"/>
    <property type="molecule type" value="Genomic_DNA"/>
</dbReference>
<sequence length="236" mass="26166">MTNSDRTRFTDQEFQAIAALLGYTFRNRDLLKAALTHGSGRKGKTNTTYQRLEFLGDRVLGLVIAEELYVRNPRKAEGALAQNFSVLVRAEACADAARDLGISEHIRVGQKEKAQGMATQTVILGDVMESILGAMYLDGGLEPARALIMRLWDERLSSRSKLVKDAKSFLQEWALAQGKAIPAYRIVSRDGPDHSPNFTIAVTVEGFLEEIASAPSKRNGEQLAAEAFLRREKIRK</sequence>
<dbReference type="Proteomes" id="UP000616151">
    <property type="component" value="Unassembled WGS sequence"/>
</dbReference>
<gene>
    <name evidence="1" type="primary">rnc</name>
    <name evidence="1" type="ORF">JHL16_09465</name>
</gene>
<evidence type="ECO:0000313" key="2">
    <source>
        <dbReference type="Proteomes" id="UP000616151"/>
    </source>
</evidence>
<name>A0ACC5R1S4_9HYPH</name>
<reference evidence="1" key="1">
    <citation type="submission" date="2021-01" db="EMBL/GenBank/DDBJ databases">
        <authorList>
            <person name="Sun Q."/>
        </authorList>
    </citation>
    <scope>NUCLEOTIDE SEQUENCE</scope>
    <source>
        <strain evidence="1">YIM B02566</strain>
    </source>
</reference>
<keyword evidence="1" id="KW-0378">Hydrolase</keyword>